<keyword evidence="3" id="KW-1185">Reference proteome</keyword>
<evidence type="ECO:0008006" key="4">
    <source>
        <dbReference type="Google" id="ProtNLM"/>
    </source>
</evidence>
<name>A0A5C5ZYW7_9BACT</name>
<dbReference type="SUPFAM" id="SSF54611">
    <property type="entry name" value="SecB-like"/>
    <property type="match status" value="1"/>
</dbReference>
<dbReference type="OrthoDB" id="289931at2"/>
<organism evidence="2 3">
    <name type="scientific">Botrimarina colliarenosi</name>
    <dbReference type="NCBI Taxonomy" id="2528001"/>
    <lineage>
        <taxon>Bacteria</taxon>
        <taxon>Pseudomonadati</taxon>
        <taxon>Planctomycetota</taxon>
        <taxon>Planctomycetia</taxon>
        <taxon>Pirellulales</taxon>
        <taxon>Lacipirellulaceae</taxon>
        <taxon>Botrimarina</taxon>
    </lineage>
</organism>
<dbReference type="AlphaFoldDB" id="A0A5C5ZYW7"/>
<gene>
    <name evidence="2" type="ORF">Pla108_40950</name>
</gene>
<reference evidence="2 3" key="1">
    <citation type="submission" date="2019-02" db="EMBL/GenBank/DDBJ databases">
        <title>Deep-cultivation of Planctomycetes and their phenomic and genomic characterization uncovers novel biology.</title>
        <authorList>
            <person name="Wiegand S."/>
            <person name="Jogler M."/>
            <person name="Boedeker C."/>
            <person name="Pinto D."/>
            <person name="Vollmers J."/>
            <person name="Rivas-Marin E."/>
            <person name="Kohn T."/>
            <person name="Peeters S.H."/>
            <person name="Heuer A."/>
            <person name="Rast P."/>
            <person name="Oberbeckmann S."/>
            <person name="Bunk B."/>
            <person name="Jeske O."/>
            <person name="Meyerdierks A."/>
            <person name="Storesund J.E."/>
            <person name="Kallscheuer N."/>
            <person name="Luecker S."/>
            <person name="Lage O.M."/>
            <person name="Pohl T."/>
            <person name="Merkel B.J."/>
            <person name="Hornburger P."/>
            <person name="Mueller R.-W."/>
            <person name="Bruemmer F."/>
            <person name="Labrenz M."/>
            <person name="Spormann A.M."/>
            <person name="Op Den Camp H."/>
            <person name="Overmann J."/>
            <person name="Amann R."/>
            <person name="Jetten M.S.M."/>
            <person name="Mascher T."/>
            <person name="Medema M.H."/>
            <person name="Devos D.P."/>
            <person name="Kaster A.-K."/>
            <person name="Ovreas L."/>
            <person name="Rohde M."/>
            <person name="Galperin M.Y."/>
            <person name="Jogler C."/>
        </authorList>
    </citation>
    <scope>NUCLEOTIDE SEQUENCE [LARGE SCALE GENOMIC DNA]</scope>
    <source>
        <strain evidence="2 3">Pla108</strain>
    </source>
</reference>
<accession>A0A5C5ZYW7</accession>
<dbReference type="Gene3D" id="3.10.420.10">
    <property type="entry name" value="SecB-like"/>
    <property type="match status" value="1"/>
</dbReference>
<proteinExistence type="predicted"/>
<dbReference type="Proteomes" id="UP000317421">
    <property type="component" value="Unassembled WGS sequence"/>
</dbReference>
<evidence type="ECO:0000256" key="1">
    <source>
        <dbReference type="SAM" id="MobiDB-lite"/>
    </source>
</evidence>
<dbReference type="InterPro" id="IPR035958">
    <property type="entry name" value="SecB-like_sf"/>
</dbReference>
<comment type="caution">
    <text evidence="2">The sequence shown here is derived from an EMBL/GenBank/DDBJ whole genome shotgun (WGS) entry which is preliminary data.</text>
</comment>
<feature type="compositionally biased region" description="Basic residues" evidence="1">
    <location>
        <begin position="1"/>
        <end position="12"/>
    </location>
</feature>
<evidence type="ECO:0000313" key="3">
    <source>
        <dbReference type="Proteomes" id="UP000317421"/>
    </source>
</evidence>
<sequence length="178" mass="19091">MKKTAPVKKSGRTKAAAASKKRAETVGPLQRVQLRLVRMVKLNAGIVVAQEGLPTETDVEVTASCRVEPDDSVARVVVDCKLTGKAAKQVSGQSKLTMHIAYEIIYGTEEQDDAVLTLLKESAEHLANHAALVAWPYIRETVQSTAGRMGLPPILLPIHHFGSLMATPSESAEAAVIN</sequence>
<dbReference type="EMBL" id="SJPR01000010">
    <property type="protein sequence ID" value="TWT92469.1"/>
    <property type="molecule type" value="Genomic_DNA"/>
</dbReference>
<feature type="region of interest" description="Disordered" evidence="1">
    <location>
        <begin position="1"/>
        <end position="22"/>
    </location>
</feature>
<evidence type="ECO:0000313" key="2">
    <source>
        <dbReference type="EMBL" id="TWT92469.1"/>
    </source>
</evidence>
<protein>
    <recommendedName>
        <fullName evidence="4">Preprotein translocase subunit SecB</fullName>
    </recommendedName>
</protein>
<dbReference type="RefSeq" id="WP_146446767.1">
    <property type="nucleotide sequence ID" value="NZ_SJPR01000010.1"/>
</dbReference>